<accession>X0T6N1</accession>
<reference evidence="2" key="1">
    <citation type="journal article" date="2014" name="Front. Microbiol.">
        <title>High frequency of phylogenetically diverse reductive dehalogenase-homologous genes in deep subseafloor sedimentary metagenomes.</title>
        <authorList>
            <person name="Kawai M."/>
            <person name="Futagami T."/>
            <person name="Toyoda A."/>
            <person name="Takaki Y."/>
            <person name="Nishi S."/>
            <person name="Hori S."/>
            <person name="Arai W."/>
            <person name="Tsubouchi T."/>
            <person name="Morono Y."/>
            <person name="Uchiyama I."/>
            <person name="Ito T."/>
            <person name="Fujiyama A."/>
            <person name="Inagaki F."/>
            <person name="Takami H."/>
        </authorList>
    </citation>
    <scope>NUCLEOTIDE SEQUENCE</scope>
    <source>
        <strain evidence="2">Expedition CK06-06</strain>
    </source>
</reference>
<feature type="non-terminal residue" evidence="2">
    <location>
        <position position="1"/>
    </location>
</feature>
<organism evidence="2">
    <name type="scientific">marine sediment metagenome</name>
    <dbReference type="NCBI Taxonomy" id="412755"/>
    <lineage>
        <taxon>unclassified sequences</taxon>
        <taxon>metagenomes</taxon>
        <taxon>ecological metagenomes</taxon>
    </lineage>
</organism>
<dbReference type="Pfam" id="PF17805">
    <property type="entry name" value="AsnC_trans_reg2"/>
    <property type="match status" value="1"/>
</dbReference>
<protein>
    <recommendedName>
        <fullName evidence="1">Siroheme decarboxylase AsnC-like ligand binding domain-containing protein</fullName>
    </recommendedName>
</protein>
<name>X0T6N1_9ZZZZ</name>
<dbReference type="AlphaFoldDB" id="X0T6N1"/>
<gene>
    <name evidence="2" type="ORF">S01H1_05210</name>
</gene>
<dbReference type="InterPro" id="IPR040523">
    <property type="entry name" value="AsnC_trans_reg2"/>
</dbReference>
<evidence type="ECO:0000313" key="2">
    <source>
        <dbReference type="EMBL" id="GAF71750.1"/>
    </source>
</evidence>
<comment type="caution">
    <text evidence="2">The sequence shown here is derived from an EMBL/GenBank/DDBJ whole genome shotgun (WGS) entry which is preliminary data.</text>
</comment>
<proteinExistence type="predicted"/>
<feature type="domain" description="Siroheme decarboxylase AsnC-like ligand binding" evidence="1">
    <location>
        <begin position="3"/>
        <end position="68"/>
    </location>
</feature>
<dbReference type="Gene3D" id="3.30.70.3460">
    <property type="match status" value="1"/>
</dbReference>
<dbReference type="EMBL" id="BARS01002717">
    <property type="protein sequence ID" value="GAF71750.1"/>
    <property type="molecule type" value="Genomic_DNA"/>
</dbReference>
<sequence length="77" mass="9034">DLVDRAAKIVGQFPEVTHSYLRKDRFNIWFTIIAVNNERIEYILEQIRCSLSLKNSQVLNLPAKRLFKLDARFNVSP</sequence>
<evidence type="ECO:0000259" key="1">
    <source>
        <dbReference type="Pfam" id="PF17805"/>
    </source>
</evidence>